<keyword evidence="2" id="KW-1185">Reference proteome</keyword>
<gene>
    <name evidence="1" type="ORF">FA95DRAFT_1555183</name>
</gene>
<name>A0ACB8S3N2_9AGAM</name>
<accession>A0ACB8S3N2</accession>
<comment type="caution">
    <text evidence="1">The sequence shown here is derived from an EMBL/GenBank/DDBJ whole genome shotgun (WGS) entry which is preliminary data.</text>
</comment>
<dbReference type="Proteomes" id="UP000814033">
    <property type="component" value="Unassembled WGS sequence"/>
</dbReference>
<dbReference type="EMBL" id="MU275857">
    <property type="protein sequence ID" value="KAI0050915.1"/>
    <property type="molecule type" value="Genomic_DNA"/>
</dbReference>
<evidence type="ECO:0000313" key="2">
    <source>
        <dbReference type="Proteomes" id="UP000814033"/>
    </source>
</evidence>
<proteinExistence type="predicted"/>
<sequence>MTHPPTSARDVIPALGPAPPAPTTDHRHRPPFPPRCLPRPARPPLNVDARHSRLHTPMCSTQASAAHAPFHGYPNNDPFRRPAPAPPTKHFSCSPSSPCATHHSPRPRSLLSVHLPVEAFIHHPHTAQRQDTLGMSATRAHARDGRLAPPHQLPRPLPAPLTTQTDAWCPCRRVVPDSTSGMSPSCCGRCDTHAPGAWWSTLSQDCCGGALLHDAGVRRRSPTL</sequence>
<reference evidence="1" key="1">
    <citation type="submission" date="2021-02" db="EMBL/GenBank/DDBJ databases">
        <authorList>
            <consortium name="DOE Joint Genome Institute"/>
            <person name="Ahrendt S."/>
            <person name="Looney B.P."/>
            <person name="Miyauchi S."/>
            <person name="Morin E."/>
            <person name="Drula E."/>
            <person name="Courty P.E."/>
            <person name="Chicoki N."/>
            <person name="Fauchery L."/>
            <person name="Kohler A."/>
            <person name="Kuo A."/>
            <person name="Labutti K."/>
            <person name="Pangilinan J."/>
            <person name="Lipzen A."/>
            <person name="Riley R."/>
            <person name="Andreopoulos W."/>
            <person name="He G."/>
            <person name="Johnson J."/>
            <person name="Barry K.W."/>
            <person name="Grigoriev I.V."/>
            <person name="Nagy L."/>
            <person name="Hibbett D."/>
            <person name="Henrissat B."/>
            <person name="Matheny P.B."/>
            <person name="Labbe J."/>
            <person name="Martin F."/>
        </authorList>
    </citation>
    <scope>NUCLEOTIDE SEQUENCE</scope>
    <source>
        <strain evidence="1">FP105234-sp</strain>
    </source>
</reference>
<protein>
    <submittedName>
        <fullName evidence="1">Uncharacterized protein</fullName>
    </submittedName>
</protein>
<reference evidence="1" key="2">
    <citation type="journal article" date="2022" name="New Phytol.">
        <title>Evolutionary transition to the ectomycorrhizal habit in the genomes of a hyperdiverse lineage of mushroom-forming fungi.</title>
        <authorList>
            <person name="Looney B."/>
            <person name="Miyauchi S."/>
            <person name="Morin E."/>
            <person name="Drula E."/>
            <person name="Courty P.E."/>
            <person name="Kohler A."/>
            <person name="Kuo A."/>
            <person name="LaButti K."/>
            <person name="Pangilinan J."/>
            <person name="Lipzen A."/>
            <person name="Riley R."/>
            <person name="Andreopoulos W."/>
            <person name="He G."/>
            <person name="Johnson J."/>
            <person name="Nolan M."/>
            <person name="Tritt A."/>
            <person name="Barry K.W."/>
            <person name="Grigoriev I.V."/>
            <person name="Nagy L.G."/>
            <person name="Hibbett D."/>
            <person name="Henrissat B."/>
            <person name="Matheny P.B."/>
            <person name="Labbe J."/>
            <person name="Martin F.M."/>
        </authorList>
    </citation>
    <scope>NUCLEOTIDE SEQUENCE</scope>
    <source>
        <strain evidence="1">FP105234-sp</strain>
    </source>
</reference>
<organism evidence="1 2">
    <name type="scientific">Auriscalpium vulgare</name>
    <dbReference type="NCBI Taxonomy" id="40419"/>
    <lineage>
        <taxon>Eukaryota</taxon>
        <taxon>Fungi</taxon>
        <taxon>Dikarya</taxon>
        <taxon>Basidiomycota</taxon>
        <taxon>Agaricomycotina</taxon>
        <taxon>Agaricomycetes</taxon>
        <taxon>Russulales</taxon>
        <taxon>Auriscalpiaceae</taxon>
        <taxon>Auriscalpium</taxon>
    </lineage>
</organism>
<evidence type="ECO:0000313" key="1">
    <source>
        <dbReference type="EMBL" id="KAI0050915.1"/>
    </source>
</evidence>